<accession>A0A0L8HEK8</accession>
<evidence type="ECO:0000313" key="2">
    <source>
        <dbReference type="EMBL" id="KOF87564.1"/>
    </source>
</evidence>
<feature type="region of interest" description="Disordered" evidence="1">
    <location>
        <begin position="1"/>
        <end position="29"/>
    </location>
</feature>
<organism evidence="2">
    <name type="scientific">Octopus bimaculoides</name>
    <name type="common">California two-spotted octopus</name>
    <dbReference type="NCBI Taxonomy" id="37653"/>
    <lineage>
        <taxon>Eukaryota</taxon>
        <taxon>Metazoa</taxon>
        <taxon>Spiralia</taxon>
        <taxon>Lophotrochozoa</taxon>
        <taxon>Mollusca</taxon>
        <taxon>Cephalopoda</taxon>
        <taxon>Coleoidea</taxon>
        <taxon>Octopodiformes</taxon>
        <taxon>Octopoda</taxon>
        <taxon>Incirrata</taxon>
        <taxon>Octopodidae</taxon>
        <taxon>Octopus</taxon>
    </lineage>
</organism>
<reference evidence="2" key="1">
    <citation type="submission" date="2015-07" db="EMBL/GenBank/DDBJ databases">
        <title>MeaNS - Measles Nucleotide Surveillance Program.</title>
        <authorList>
            <person name="Tran T."/>
            <person name="Druce J."/>
        </authorList>
    </citation>
    <scope>NUCLEOTIDE SEQUENCE</scope>
    <source>
        <strain evidence="2">UCB-OBI-ISO-001</strain>
        <tissue evidence="2">Gonad</tissue>
    </source>
</reference>
<dbReference type="EMBL" id="KQ418370">
    <property type="protein sequence ID" value="KOF87564.1"/>
    <property type="molecule type" value="Genomic_DNA"/>
</dbReference>
<proteinExistence type="predicted"/>
<sequence length="76" mass="8903">MQPYPESRISPETNISTQRQCVMTKRPRKRFRKKRFNGQMGRGEILKKGGGVLKTNICSNITIEKWRQRKEGGSFF</sequence>
<evidence type="ECO:0000256" key="1">
    <source>
        <dbReference type="SAM" id="MobiDB-lite"/>
    </source>
</evidence>
<gene>
    <name evidence="2" type="ORF">OCBIM_22016609mg</name>
</gene>
<feature type="compositionally biased region" description="Polar residues" evidence="1">
    <location>
        <begin position="10"/>
        <end position="21"/>
    </location>
</feature>
<protein>
    <submittedName>
        <fullName evidence="2">Uncharacterized protein</fullName>
    </submittedName>
</protein>
<dbReference type="AlphaFoldDB" id="A0A0L8HEK8"/>
<name>A0A0L8HEK8_OCTBM</name>